<dbReference type="PROSITE" id="PS51257">
    <property type="entry name" value="PROKAR_LIPOPROTEIN"/>
    <property type="match status" value="1"/>
</dbReference>
<evidence type="ECO:0000313" key="2">
    <source>
        <dbReference type="EMBL" id="MQQ09555.1"/>
    </source>
</evidence>
<gene>
    <name evidence="2" type="ORF">GFB49_13890</name>
</gene>
<proteinExistence type="predicted"/>
<feature type="chain" id="PRO_5032411868" evidence="1">
    <location>
        <begin position="22"/>
        <end position="228"/>
    </location>
</feature>
<keyword evidence="2" id="KW-0449">Lipoprotein</keyword>
<keyword evidence="1" id="KW-0732">Signal</keyword>
<dbReference type="Proteomes" id="UP000444174">
    <property type="component" value="Unassembled WGS sequence"/>
</dbReference>
<dbReference type="Pfam" id="PF11102">
    <property type="entry name" value="YjbF"/>
    <property type="match status" value="1"/>
</dbReference>
<comment type="caution">
    <text evidence="2">The sequence shown here is derived from an EMBL/GenBank/DDBJ whole genome shotgun (WGS) entry which is preliminary data.</text>
</comment>
<feature type="signal peptide" evidence="1">
    <location>
        <begin position="1"/>
        <end position="21"/>
    </location>
</feature>
<protein>
    <submittedName>
        <fullName evidence="2">YjbF family lipoprotein</fullName>
    </submittedName>
</protein>
<evidence type="ECO:0000313" key="3">
    <source>
        <dbReference type="Proteomes" id="UP000444174"/>
    </source>
</evidence>
<organism evidence="2 3">
    <name type="scientific">Tritonibacter litoralis</name>
    <dbReference type="NCBI Taxonomy" id="2662264"/>
    <lineage>
        <taxon>Bacteria</taxon>
        <taxon>Pseudomonadati</taxon>
        <taxon>Pseudomonadota</taxon>
        <taxon>Alphaproteobacteria</taxon>
        <taxon>Rhodobacterales</taxon>
        <taxon>Paracoccaceae</taxon>
        <taxon>Tritonibacter</taxon>
    </lineage>
</organism>
<accession>A0A843YIR9</accession>
<reference evidence="2 3" key="1">
    <citation type="submission" date="2019-10" db="EMBL/GenBank/DDBJ databases">
        <title>Epibacterium sp. nov., isolated from seawater.</title>
        <authorList>
            <person name="Zhang X."/>
            <person name="Li N."/>
        </authorList>
    </citation>
    <scope>NUCLEOTIDE SEQUENCE [LARGE SCALE GENOMIC DNA]</scope>
    <source>
        <strain evidence="2 3">SM1979</strain>
    </source>
</reference>
<keyword evidence="3" id="KW-1185">Reference proteome</keyword>
<name>A0A843YIR9_9RHOB</name>
<dbReference type="EMBL" id="WIBF01000009">
    <property type="protein sequence ID" value="MQQ09555.1"/>
    <property type="molecule type" value="Genomic_DNA"/>
</dbReference>
<dbReference type="AlphaFoldDB" id="A0A843YIR9"/>
<dbReference type="Gene3D" id="2.40.360.10">
    <property type="entry name" value="YmcC-like"/>
    <property type="match status" value="1"/>
</dbReference>
<dbReference type="InterPro" id="IPR021308">
    <property type="entry name" value="GfcB"/>
</dbReference>
<dbReference type="InterPro" id="IPR023373">
    <property type="entry name" value="YmcC_sf"/>
</dbReference>
<evidence type="ECO:0000256" key="1">
    <source>
        <dbReference type="SAM" id="SignalP"/>
    </source>
</evidence>
<dbReference type="SUPFAM" id="SSF159270">
    <property type="entry name" value="YmcC-like"/>
    <property type="match status" value="1"/>
</dbReference>
<sequence>MTRLTHVMAALLALATLTACAKGPERSPLEVELITTIREQIALRRAPKQERPPLTRALLDTIESPYIEVTLEANDVFAYLQPQLVLEDDTPGELVNWVTEDQVSVALRDGILVATRGLRGDLLSSSTLAQPGGLQGPEGQGPRSFDLRLGDHESKTLELACSVTDLGPEALEIVEITYATRHLQETCESESGRVVNDFWVDSRSGRVWQSRQWAGPLNGYIRIRQLTL</sequence>
<dbReference type="RefSeq" id="WP_153216515.1">
    <property type="nucleotide sequence ID" value="NZ_WIBF01000009.1"/>
</dbReference>